<feature type="compositionally biased region" description="Polar residues" evidence="1">
    <location>
        <begin position="232"/>
        <end position="253"/>
    </location>
</feature>
<evidence type="ECO:0000256" key="1">
    <source>
        <dbReference type="SAM" id="MobiDB-lite"/>
    </source>
</evidence>
<feature type="region of interest" description="Disordered" evidence="1">
    <location>
        <begin position="313"/>
        <end position="339"/>
    </location>
</feature>
<feature type="compositionally biased region" description="Basic and acidic residues" evidence="1">
    <location>
        <begin position="106"/>
        <end position="119"/>
    </location>
</feature>
<accession>A0A5B7I4U1</accession>
<feature type="compositionally biased region" description="Basic and acidic residues" evidence="1">
    <location>
        <begin position="127"/>
        <end position="136"/>
    </location>
</feature>
<dbReference type="AlphaFoldDB" id="A0A5B7I4U1"/>
<keyword evidence="3" id="KW-1185">Reference proteome</keyword>
<feature type="compositionally biased region" description="Low complexity" evidence="1">
    <location>
        <begin position="151"/>
        <end position="163"/>
    </location>
</feature>
<dbReference type="Proteomes" id="UP000324222">
    <property type="component" value="Unassembled WGS sequence"/>
</dbReference>
<name>A0A5B7I4U1_PORTR</name>
<dbReference type="OrthoDB" id="6354580at2759"/>
<feature type="compositionally biased region" description="Low complexity" evidence="1">
    <location>
        <begin position="320"/>
        <end position="333"/>
    </location>
</feature>
<feature type="region of interest" description="Disordered" evidence="1">
    <location>
        <begin position="83"/>
        <end position="271"/>
    </location>
</feature>
<feature type="compositionally biased region" description="Basic and acidic residues" evidence="1">
    <location>
        <begin position="209"/>
        <end position="222"/>
    </location>
</feature>
<gene>
    <name evidence="2" type="ORF">E2C01_074959</name>
</gene>
<reference evidence="2 3" key="1">
    <citation type="submission" date="2019-05" db="EMBL/GenBank/DDBJ databases">
        <title>Another draft genome of Portunus trituberculatus and its Hox gene families provides insights of decapod evolution.</title>
        <authorList>
            <person name="Jeong J.-H."/>
            <person name="Song I."/>
            <person name="Kim S."/>
            <person name="Choi T."/>
            <person name="Kim D."/>
            <person name="Ryu S."/>
            <person name="Kim W."/>
        </authorList>
    </citation>
    <scope>NUCLEOTIDE SEQUENCE [LARGE SCALE GENOMIC DNA]</scope>
    <source>
        <tissue evidence="2">Muscle</tissue>
    </source>
</reference>
<proteinExistence type="predicted"/>
<protein>
    <submittedName>
        <fullName evidence="2">Uncharacterized protein</fullName>
    </submittedName>
</protein>
<evidence type="ECO:0000313" key="3">
    <source>
        <dbReference type="Proteomes" id="UP000324222"/>
    </source>
</evidence>
<comment type="caution">
    <text evidence="2">The sequence shown here is derived from an EMBL/GenBank/DDBJ whole genome shotgun (WGS) entry which is preliminary data.</text>
</comment>
<evidence type="ECO:0000313" key="2">
    <source>
        <dbReference type="EMBL" id="MPC80381.1"/>
    </source>
</evidence>
<organism evidence="2 3">
    <name type="scientific">Portunus trituberculatus</name>
    <name type="common">Swimming crab</name>
    <name type="synonym">Neptunus trituberculatus</name>
    <dbReference type="NCBI Taxonomy" id="210409"/>
    <lineage>
        <taxon>Eukaryota</taxon>
        <taxon>Metazoa</taxon>
        <taxon>Ecdysozoa</taxon>
        <taxon>Arthropoda</taxon>
        <taxon>Crustacea</taxon>
        <taxon>Multicrustacea</taxon>
        <taxon>Malacostraca</taxon>
        <taxon>Eumalacostraca</taxon>
        <taxon>Eucarida</taxon>
        <taxon>Decapoda</taxon>
        <taxon>Pleocyemata</taxon>
        <taxon>Brachyura</taxon>
        <taxon>Eubrachyura</taxon>
        <taxon>Portunoidea</taxon>
        <taxon>Portunidae</taxon>
        <taxon>Portuninae</taxon>
        <taxon>Portunus</taxon>
    </lineage>
</organism>
<dbReference type="EMBL" id="VSRR010053848">
    <property type="protein sequence ID" value="MPC80381.1"/>
    <property type="molecule type" value="Genomic_DNA"/>
</dbReference>
<sequence length="386" mass="41397">MKGLFQVEVITVVGNNVASVTASHPVGVVVAERRRGPPAGGEPRPVFIPGCPLPQVLATEVAVDLEVTRGGQRPAHRLLKTGTCGLGSHAGPPKSAECRQTVTDDSENKENYPRDKIYDPRVYVDSLPKDSDEQFEQKPSGLHSGSDAENTTDSSQNSDSSVQFGQRCPSPPSAGNMEEVEEGLPRESSHTGPPRYVLLHGGAAQTHHSCSEGREALERESQETSTESSQENQKVTIHNSDMTSKDTGSSSWDSVARKKQAGKSSVSSVETDEIAIGGSECQHQTPANLKTKDQPARVIQVKRGSLSIRTKPHELRHSARGGCRSVSVVSSGARGRGRGVRVLHRGTGGAMSTVRRTHPQVTAVSDETARRYPTERAQSSLFLIFG</sequence>